<gene>
    <name evidence="9" type="ORF">ENV54_12235</name>
</gene>
<dbReference type="Pfam" id="PF01475">
    <property type="entry name" value="FUR"/>
    <property type="match status" value="1"/>
</dbReference>
<dbReference type="Gene3D" id="3.30.1490.190">
    <property type="match status" value="1"/>
</dbReference>
<dbReference type="CDD" id="cd07153">
    <property type="entry name" value="Fur_like"/>
    <property type="match status" value="1"/>
</dbReference>
<dbReference type="Gene3D" id="1.10.10.10">
    <property type="entry name" value="Winged helix-like DNA-binding domain superfamily/Winged helix DNA-binding domain"/>
    <property type="match status" value="1"/>
</dbReference>
<comment type="cofactor">
    <cofactor evidence="8">
        <name>Mn(2+)</name>
        <dbReference type="ChEBI" id="CHEBI:29035"/>
    </cofactor>
    <cofactor evidence="8">
        <name>Fe(2+)</name>
        <dbReference type="ChEBI" id="CHEBI:29033"/>
    </cofactor>
    <text evidence="8">Binds 1 Mn(2+) or Fe(2+) ion per subunit.</text>
</comment>
<keyword evidence="4" id="KW-0805">Transcription regulation</keyword>
<evidence type="ECO:0000256" key="8">
    <source>
        <dbReference type="PIRSR" id="PIRSR602481-2"/>
    </source>
</evidence>
<evidence type="ECO:0000256" key="5">
    <source>
        <dbReference type="ARBA" id="ARBA00023125"/>
    </source>
</evidence>
<keyword evidence="6" id="KW-0804">Transcription</keyword>
<evidence type="ECO:0000313" key="9">
    <source>
        <dbReference type="EMBL" id="HGH62052.1"/>
    </source>
</evidence>
<dbReference type="GO" id="GO:0003700">
    <property type="term" value="F:DNA-binding transcription factor activity"/>
    <property type="evidence" value="ECO:0007669"/>
    <property type="project" value="InterPro"/>
</dbReference>
<name>A0A7C4EVI7_9BACT</name>
<feature type="binding site" evidence="7">
    <location>
        <position position="88"/>
    </location>
    <ligand>
        <name>Zn(2+)</name>
        <dbReference type="ChEBI" id="CHEBI:29105"/>
    </ligand>
</feature>
<evidence type="ECO:0000256" key="4">
    <source>
        <dbReference type="ARBA" id="ARBA00023015"/>
    </source>
</evidence>
<evidence type="ECO:0000256" key="7">
    <source>
        <dbReference type="PIRSR" id="PIRSR602481-1"/>
    </source>
</evidence>
<evidence type="ECO:0000256" key="1">
    <source>
        <dbReference type="ARBA" id="ARBA00007957"/>
    </source>
</evidence>
<dbReference type="SUPFAM" id="SSF46785">
    <property type="entry name" value="Winged helix' DNA-binding domain"/>
    <property type="match status" value="1"/>
</dbReference>
<dbReference type="GO" id="GO:1900376">
    <property type="term" value="P:regulation of secondary metabolite biosynthetic process"/>
    <property type="evidence" value="ECO:0007669"/>
    <property type="project" value="TreeGrafter"/>
</dbReference>
<sequence length="141" mass="16252">MQQLKTLRTTKQRKVILDELRSLRTHPTAIEVYERVRKKLPKISLGTVYRNLELLSESGLIQKLEMAGKQKRFDGITENHYHVRCMVCGRVDDVDVAPLGAINEAIASASDYKILWHRLEFVGICPRCRERADGENTIDHH</sequence>
<feature type="binding site" evidence="7">
    <location>
        <position position="85"/>
    </location>
    <ligand>
        <name>Zn(2+)</name>
        <dbReference type="ChEBI" id="CHEBI:29105"/>
    </ligand>
</feature>
<organism evidence="9">
    <name type="scientific">Desulfomonile tiedjei</name>
    <dbReference type="NCBI Taxonomy" id="2358"/>
    <lineage>
        <taxon>Bacteria</taxon>
        <taxon>Pseudomonadati</taxon>
        <taxon>Thermodesulfobacteriota</taxon>
        <taxon>Desulfomonilia</taxon>
        <taxon>Desulfomonilales</taxon>
        <taxon>Desulfomonilaceae</taxon>
        <taxon>Desulfomonile</taxon>
    </lineage>
</organism>
<comment type="cofactor">
    <cofactor evidence="7">
        <name>Zn(2+)</name>
        <dbReference type="ChEBI" id="CHEBI:29105"/>
    </cofactor>
    <text evidence="7">Binds 1 zinc ion per subunit.</text>
</comment>
<dbReference type="InterPro" id="IPR043135">
    <property type="entry name" value="Fur_C"/>
</dbReference>
<keyword evidence="2" id="KW-0678">Repressor</keyword>
<dbReference type="InterPro" id="IPR036390">
    <property type="entry name" value="WH_DNA-bd_sf"/>
</dbReference>
<keyword evidence="3 7" id="KW-0862">Zinc</keyword>
<dbReference type="GO" id="GO:0045892">
    <property type="term" value="P:negative regulation of DNA-templated transcription"/>
    <property type="evidence" value="ECO:0007669"/>
    <property type="project" value="TreeGrafter"/>
</dbReference>
<accession>A0A7C4EVI7</accession>
<proteinExistence type="inferred from homology"/>
<comment type="caution">
    <text evidence="9">The sequence shown here is derived from an EMBL/GenBank/DDBJ whole genome shotgun (WGS) entry which is preliminary data.</text>
</comment>
<dbReference type="AlphaFoldDB" id="A0A7C4EVI7"/>
<feature type="binding site" evidence="7">
    <location>
        <position position="128"/>
    </location>
    <ligand>
        <name>Zn(2+)</name>
        <dbReference type="ChEBI" id="CHEBI:29105"/>
    </ligand>
</feature>
<dbReference type="PANTHER" id="PTHR33202:SF7">
    <property type="entry name" value="FERRIC UPTAKE REGULATION PROTEIN"/>
    <property type="match status" value="1"/>
</dbReference>
<reference evidence="9" key="1">
    <citation type="journal article" date="2020" name="mSystems">
        <title>Genome- and Community-Level Interaction Insights into Carbon Utilization and Element Cycling Functions of Hydrothermarchaeota in Hydrothermal Sediment.</title>
        <authorList>
            <person name="Zhou Z."/>
            <person name="Liu Y."/>
            <person name="Xu W."/>
            <person name="Pan J."/>
            <person name="Luo Z.H."/>
            <person name="Li M."/>
        </authorList>
    </citation>
    <scope>NUCLEOTIDE SEQUENCE [LARGE SCALE GENOMIC DNA]</scope>
    <source>
        <strain evidence="9">SpSt-769</strain>
    </source>
</reference>
<dbReference type="PANTHER" id="PTHR33202">
    <property type="entry name" value="ZINC UPTAKE REGULATION PROTEIN"/>
    <property type="match status" value="1"/>
</dbReference>
<feature type="binding site" evidence="8">
    <location>
        <position position="117"/>
    </location>
    <ligand>
        <name>Fe cation</name>
        <dbReference type="ChEBI" id="CHEBI:24875"/>
    </ligand>
</feature>
<dbReference type="GO" id="GO:0008270">
    <property type="term" value="F:zinc ion binding"/>
    <property type="evidence" value="ECO:0007669"/>
    <property type="project" value="TreeGrafter"/>
</dbReference>
<feature type="binding site" evidence="7">
    <location>
        <position position="125"/>
    </location>
    <ligand>
        <name>Zn(2+)</name>
        <dbReference type="ChEBI" id="CHEBI:29105"/>
    </ligand>
</feature>
<comment type="similarity">
    <text evidence="1">Belongs to the Fur family.</text>
</comment>
<evidence type="ECO:0000256" key="2">
    <source>
        <dbReference type="ARBA" id="ARBA00022491"/>
    </source>
</evidence>
<keyword evidence="5" id="KW-0238">DNA-binding</keyword>
<keyword evidence="7" id="KW-0479">Metal-binding</keyword>
<protein>
    <submittedName>
        <fullName evidence="9">Transcriptional repressor</fullName>
    </submittedName>
</protein>
<keyword evidence="8" id="KW-0408">Iron</keyword>
<dbReference type="GO" id="GO:0000976">
    <property type="term" value="F:transcription cis-regulatory region binding"/>
    <property type="evidence" value="ECO:0007669"/>
    <property type="project" value="TreeGrafter"/>
</dbReference>
<evidence type="ECO:0000256" key="6">
    <source>
        <dbReference type="ARBA" id="ARBA00023163"/>
    </source>
</evidence>
<dbReference type="InterPro" id="IPR036388">
    <property type="entry name" value="WH-like_DNA-bd_sf"/>
</dbReference>
<evidence type="ECO:0000256" key="3">
    <source>
        <dbReference type="ARBA" id="ARBA00022833"/>
    </source>
</evidence>
<dbReference type="InterPro" id="IPR002481">
    <property type="entry name" value="FUR"/>
</dbReference>
<dbReference type="EMBL" id="DTGT01000399">
    <property type="protein sequence ID" value="HGH62052.1"/>
    <property type="molecule type" value="Genomic_DNA"/>
</dbReference>